<evidence type="ECO:0000256" key="4">
    <source>
        <dbReference type="ARBA" id="ARBA00022833"/>
    </source>
</evidence>
<dbReference type="Gene3D" id="3.30.160.60">
    <property type="entry name" value="Classic Zinc Finger"/>
    <property type="match status" value="1"/>
</dbReference>
<dbReference type="PANTHER" id="PTHR24388">
    <property type="entry name" value="ZINC FINGER PROTEIN"/>
    <property type="match status" value="1"/>
</dbReference>
<organism evidence="9">
    <name type="scientific">Psilocybe cubensis</name>
    <name type="common">Psychedelic mushroom</name>
    <name type="synonym">Stropharia cubensis</name>
    <dbReference type="NCBI Taxonomy" id="181762"/>
    <lineage>
        <taxon>Eukaryota</taxon>
        <taxon>Fungi</taxon>
        <taxon>Dikarya</taxon>
        <taxon>Basidiomycota</taxon>
        <taxon>Agaricomycotina</taxon>
        <taxon>Agaricomycetes</taxon>
        <taxon>Agaricomycetidae</taxon>
        <taxon>Agaricales</taxon>
        <taxon>Agaricineae</taxon>
        <taxon>Strophariaceae</taxon>
        <taxon>Psilocybe</taxon>
    </lineage>
</organism>
<sequence length="197" mass="22553">MPATRNTRRATPETSRNVTWETSSWAIEDTDEQTPKPRRSDPCIYCGKVLSRQSDMKRHMARYGPKNFKCPECPFASHTSCGLRVHYRTKHTDEKDDCPFDDCPYGSGDPSSLHRHKRSAHPEFVPAPRAATIPISQPDIVQRGSTYPQHHQYSVFRAWPRPSDTSSTSIARLPSLHELDIWIAAQHEKDRRARANC</sequence>
<gene>
    <name evidence="9" type="ORF">JR316_012333</name>
</gene>
<keyword evidence="5" id="KW-0539">Nucleus</keyword>
<evidence type="ECO:0000313" key="9">
    <source>
        <dbReference type="EMBL" id="KAG5162945.1"/>
    </source>
</evidence>
<protein>
    <recommendedName>
        <fullName evidence="8">C2H2-type domain-containing protein</fullName>
    </recommendedName>
</protein>
<evidence type="ECO:0000256" key="5">
    <source>
        <dbReference type="ARBA" id="ARBA00023242"/>
    </source>
</evidence>
<feature type="domain" description="C2H2-type" evidence="8">
    <location>
        <begin position="68"/>
        <end position="96"/>
    </location>
</feature>
<dbReference type="GO" id="GO:0000981">
    <property type="term" value="F:DNA-binding transcription factor activity, RNA polymerase II-specific"/>
    <property type="evidence" value="ECO:0007669"/>
    <property type="project" value="TreeGrafter"/>
</dbReference>
<comment type="caution">
    <text evidence="9">The sequence shown here is derived from an EMBL/GenBank/DDBJ whole genome shotgun (WGS) entry which is preliminary data.</text>
</comment>
<feature type="region of interest" description="Disordered" evidence="7">
    <location>
        <begin position="1"/>
        <end position="39"/>
    </location>
</feature>
<evidence type="ECO:0000256" key="7">
    <source>
        <dbReference type="SAM" id="MobiDB-lite"/>
    </source>
</evidence>
<dbReference type="GO" id="GO:0008270">
    <property type="term" value="F:zinc ion binding"/>
    <property type="evidence" value="ECO:0007669"/>
    <property type="project" value="UniProtKB-KW"/>
</dbReference>
<evidence type="ECO:0000256" key="2">
    <source>
        <dbReference type="ARBA" id="ARBA00022737"/>
    </source>
</evidence>
<keyword evidence="3 6" id="KW-0863">Zinc-finger</keyword>
<keyword evidence="1" id="KW-0479">Metal-binding</keyword>
<evidence type="ECO:0000259" key="8">
    <source>
        <dbReference type="PROSITE" id="PS50157"/>
    </source>
</evidence>
<evidence type="ECO:0000256" key="1">
    <source>
        <dbReference type="ARBA" id="ARBA00022723"/>
    </source>
</evidence>
<evidence type="ECO:0000256" key="3">
    <source>
        <dbReference type="ARBA" id="ARBA00022771"/>
    </source>
</evidence>
<dbReference type="InterPro" id="IPR013087">
    <property type="entry name" value="Znf_C2H2_type"/>
</dbReference>
<dbReference type="PROSITE" id="PS50157">
    <property type="entry name" value="ZINC_FINGER_C2H2_2"/>
    <property type="match status" value="1"/>
</dbReference>
<dbReference type="SMART" id="SM00355">
    <property type="entry name" value="ZnF_C2H2"/>
    <property type="match status" value="3"/>
</dbReference>
<keyword evidence="2" id="KW-0677">Repeat</keyword>
<dbReference type="OrthoDB" id="654211at2759"/>
<dbReference type="GO" id="GO:0000978">
    <property type="term" value="F:RNA polymerase II cis-regulatory region sequence-specific DNA binding"/>
    <property type="evidence" value="ECO:0007669"/>
    <property type="project" value="TreeGrafter"/>
</dbReference>
<dbReference type="SUPFAM" id="SSF57667">
    <property type="entry name" value="beta-beta-alpha zinc fingers"/>
    <property type="match status" value="1"/>
</dbReference>
<dbReference type="EMBL" id="JAFIQS010000017">
    <property type="protein sequence ID" value="KAG5162945.1"/>
    <property type="molecule type" value="Genomic_DNA"/>
</dbReference>
<feature type="compositionally biased region" description="Polar residues" evidence="7">
    <location>
        <begin position="12"/>
        <end position="25"/>
    </location>
</feature>
<proteinExistence type="predicted"/>
<dbReference type="PANTHER" id="PTHR24388:SF43">
    <property type="entry name" value="ZINC FINGER PROTEIN 513"/>
    <property type="match status" value="1"/>
</dbReference>
<evidence type="ECO:0000256" key="6">
    <source>
        <dbReference type="PROSITE-ProRule" id="PRU00042"/>
    </source>
</evidence>
<dbReference type="InterPro" id="IPR036236">
    <property type="entry name" value="Znf_C2H2_sf"/>
</dbReference>
<keyword evidence="4" id="KW-0862">Zinc</keyword>
<dbReference type="InterPro" id="IPR050527">
    <property type="entry name" value="Snail/Krueppel_Znf"/>
</dbReference>
<dbReference type="AlphaFoldDB" id="A0A8H7XNS4"/>
<accession>A0A8H7XNS4</accession>
<name>A0A8H7XNS4_PSICU</name>
<dbReference type="Pfam" id="PF00096">
    <property type="entry name" value="zf-C2H2"/>
    <property type="match status" value="1"/>
</dbReference>
<reference evidence="9" key="1">
    <citation type="submission" date="2021-02" db="EMBL/GenBank/DDBJ databases">
        <title>Psilocybe cubensis genome.</title>
        <authorList>
            <person name="Mckernan K.J."/>
            <person name="Crawford S."/>
            <person name="Trippe A."/>
            <person name="Kane L.T."/>
            <person name="Mclaughlin S."/>
        </authorList>
    </citation>
    <scope>NUCLEOTIDE SEQUENCE [LARGE SCALE GENOMIC DNA]</scope>
    <source>
        <strain evidence="9">MGC-MH-2018</strain>
    </source>
</reference>